<dbReference type="Proteomes" id="UP000281406">
    <property type="component" value="Unassembled WGS sequence"/>
</dbReference>
<evidence type="ECO:0000313" key="1">
    <source>
        <dbReference type="EMBL" id="ROK31130.1"/>
    </source>
</evidence>
<evidence type="ECO:0000313" key="2">
    <source>
        <dbReference type="Proteomes" id="UP000281406"/>
    </source>
</evidence>
<name>A0A3N0XY99_ANAGA</name>
<dbReference type="OrthoDB" id="10610711at2759"/>
<keyword evidence="2" id="KW-1185">Reference proteome</keyword>
<gene>
    <name evidence="1" type="ORF">DPX16_4081</name>
</gene>
<accession>A0A3N0XY99</accession>
<reference evidence="1 2" key="1">
    <citation type="submission" date="2018-10" db="EMBL/GenBank/DDBJ databases">
        <title>Genome assembly for a Yunnan-Guizhou Plateau 3E fish, Anabarilius grahami (Regan), and its evolutionary and genetic applications.</title>
        <authorList>
            <person name="Jiang W."/>
        </authorList>
    </citation>
    <scope>NUCLEOTIDE SEQUENCE [LARGE SCALE GENOMIC DNA]</scope>
    <source>
        <strain evidence="1">AG-KIZ</strain>
        <tissue evidence="1">Muscle</tissue>
    </source>
</reference>
<comment type="caution">
    <text evidence="1">The sequence shown here is derived from an EMBL/GenBank/DDBJ whole genome shotgun (WGS) entry which is preliminary data.</text>
</comment>
<protein>
    <submittedName>
        <fullName evidence="1">Uncharacterized protein</fullName>
    </submittedName>
</protein>
<dbReference type="AlphaFoldDB" id="A0A3N0XY99"/>
<proteinExistence type="predicted"/>
<organism evidence="1 2">
    <name type="scientific">Anabarilius grahami</name>
    <name type="common">Kanglang fish</name>
    <name type="synonym">Barilius grahami</name>
    <dbReference type="NCBI Taxonomy" id="495550"/>
    <lineage>
        <taxon>Eukaryota</taxon>
        <taxon>Metazoa</taxon>
        <taxon>Chordata</taxon>
        <taxon>Craniata</taxon>
        <taxon>Vertebrata</taxon>
        <taxon>Euteleostomi</taxon>
        <taxon>Actinopterygii</taxon>
        <taxon>Neopterygii</taxon>
        <taxon>Teleostei</taxon>
        <taxon>Ostariophysi</taxon>
        <taxon>Cypriniformes</taxon>
        <taxon>Xenocyprididae</taxon>
        <taxon>Xenocypridinae</taxon>
        <taxon>Xenocypridinae incertae sedis</taxon>
        <taxon>Anabarilius</taxon>
    </lineage>
</organism>
<dbReference type="EMBL" id="RJVU01057277">
    <property type="protein sequence ID" value="ROK31130.1"/>
    <property type="molecule type" value="Genomic_DNA"/>
</dbReference>
<sequence length="151" mass="17495">MCVWQRVFGRLFSGNSTFDLDDEQMVSRYSVGDRGVRLYGALPVRPNPEEKRLPSSGCKEHFNNLKNRLCKGKVLWMIKVLYENVRGFCTRCLYELRYRNRNHQGSPPKTKCSPRDVFLVSFAPPVESLKPSLIGHYDFHDERGRNPGIQS</sequence>